<sequence length="181" mass="20716">MVRAVLVRFVDGSEGRVPRVHRQRCELGKHRPRRHHPARVSNAEPNLGTTHTTVQRDQRVIMAVIHIAPSQSNVIEVEINGTLSKQDCSALLPTVKERIVRFGSVRILVHLRDFRGWNLRAFDPNPGLGLQGDEEVEQVAIVGDRRWEHGMSLFCRRFRTVGLEYFEPDELNVARAWIQAC</sequence>
<dbReference type="Gene3D" id="3.40.50.10600">
    <property type="entry name" value="SpoIIaa-like domains"/>
    <property type="match status" value="1"/>
</dbReference>
<name>Q7UVW9_RHOBA</name>
<accession>Q7UVW9</accession>
<dbReference type="OrthoDB" id="9811577at2"/>
<dbReference type="InterPro" id="IPR038396">
    <property type="entry name" value="SpoIIAA-like_sf"/>
</dbReference>
<dbReference type="InterPro" id="IPR021866">
    <property type="entry name" value="SpoIIAA-like"/>
</dbReference>
<dbReference type="KEGG" id="rba:RB2391"/>
<evidence type="ECO:0000256" key="1">
    <source>
        <dbReference type="SAM" id="MobiDB-lite"/>
    </source>
</evidence>
<reference evidence="2 3" key="1">
    <citation type="journal article" date="2003" name="Proc. Natl. Acad. Sci. U.S.A.">
        <title>Complete genome sequence of the marine planctomycete Pirellula sp. strain 1.</title>
        <authorList>
            <person name="Gloeckner F.O."/>
            <person name="Kube M."/>
            <person name="Bauer M."/>
            <person name="Teeling H."/>
            <person name="Lombardot T."/>
            <person name="Ludwig W."/>
            <person name="Gade D."/>
            <person name="Beck A."/>
            <person name="Borzym K."/>
            <person name="Heitmann K."/>
            <person name="Rabus R."/>
            <person name="Schlesner H."/>
            <person name="Amann R."/>
            <person name="Reinhardt R."/>
        </authorList>
    </citation>
    <scope>NUCLEOTIDE SEQUENCE [LARGE SCALE GENOMIC DNA]</scope>
    <source>
        <strain evidence="3">DSM 10527 / NCIMB 13988 / SH1</strain>
    </source>
</reference>
<dbReference type="Proteomes" id="UP000001025">
    <property type="component" value="Chromosome"/>
</dbReference>
<dbReference type="Pfam" id="PF11964">
    <property type="entry name" value="SpoIIAA-like"/>
    <property type="match status" value="1"/>
</dbReference>
<dbReference type="PATRIC" id="fig|243090.15.peg.1090"/>
<organism evidence="2 3">
    <name type="scientific">Rhodopirellula baltica (strain DSM 10527 / NCIMB 13988 / SH1)</name>
    <dbReference type="NCBI Taxonomy" id="243090"/>
    <lineage>
        <taxon>Bacteria</taxon>
        <taxon>Pseudomonadati</taxon>
        <taxon>Planctomycetota</taxon>
        <taxon>Planctomycetia</taxon>
        <taxon>Pirellulales</taxon>
        <taxon>Pirellulaceae</taxon>
        <taxon>Rhodopirellula</taxon>
    </lineage>
</organism>
<dbReference type="HOGENOM" id="CLU_1487930_0_0_0"/>
<dbReference type="InterPro" id="IPR036513">
    <property type="entry name" value="STAS_dom_sf"/>
</dbReference>
<protein>
    <recommendedName>
        <fullName evidence="4">STAS/SEC14 domain-containing protein</fullName>
    </recommendedName>
</protein>
<evidence type="ECO:0008006" key="4">
    <source>
        <dbReference type="Google" id="ProtNLM"/>
    </source>
</evidence>
<dbReference type="EnsemblBacteria" id="CAD72602">
    <property type="protein sequence ID" value="CAD72602"/>
    <property type="gene ID" value="RB2391"/>
</dbReference>
<gene>
    <name evidence="2" type="ordered locus">RB2391</name>
</gene>
<dbReference type="InParanoid" id="Q7UVW9"/>
<dbReference type="SUPFAM" id="SSF52091">
    <property type="entry name" value="SpoIIaa-like"/>
    <property type="match status" value="1"/>
</dbReference>
<evidence type="ECO:0000313" key="3">
    <source>
        <dbReference type="Proteomes" id="UP000001025"/>
    </source>
</evidence>
<dbReference type="eggNOG" id="ENOG5032S70">
    <property type="taxonomic scope" value="Bacteria"/>
</dbReference>
<proteinExistence type="predicted"/>
<dbReference type="STRING" id="243090.RB2391"/>
<keyword evidence="3" id="KW-1185">Reference proteome</keyword>
<feature type="region of interest" description="Disordered" evidence="1">
    <location>
        <begin position="29"/>
        <end position="49"/>
    </location>
</feature>
<evidence type="ECO:0000313" key="2">
    <source>
        <dbReference type="EMBL" id="CAD72602.1"/>
    </source>
</evidence>
<dbReference type="AlphaFoldDB" id="Q7UVW9"/>
<dbReference type="EMBL" id="BX294137">
    <property type="protein sequence ID" value="CAD72602.1"/>
    <property type="molecule type" value="Genomic_DNA"/>
</dbReference>